<dbReference type="NCBIfam" id="NF040656">
    <property type="entry name" value="GHMP_GYDIA"/>
    <property type="match status" value="1"/>
</dbReference>
<dbReference type="AlphaFoldDB" id="A0A2T6BSW9"/>
<dbReference type="GO" id="GO:0016301">
    <property type="term" value="F:kinase activity"/>
    <property type="evidence" value="ECO:0007669"/>
    <property type="project" value="UniProtKB-KW"/>
</dbReference>
<sequence length="312" mass="35389">MPKKKFYSNGKLLLSGEYVVLDGAKALAIPTKYGQKLEVSQIELSNNIETPTLVWKSFDHRDVVWYQHSFEIDALGKDVSYYNSVSQTLHELLSEAKRLNPDFLSQNKSFEVQTTLSFPQDWGLGSSSTLIHNIALWAKVNPYTLLWNAFKGSGYDIACAKHNSPIVYEVHNQQPNVSEVSFSPSFSKQLFFVHLNKKQDSRTAIANYNAKKSAISNEIKIINAITSEMIHTHSLVDFEQLLKEHEQLIGEIIQETPIQERLFSDYFGQIKSLGAWGGDFILATGNEDTKAYFKKKGFTTIIPFDKMILSYS</sequence>
<proteinExistence type="predicted"/>
<evidence type="ECO:0000313" key="2">
    <source>
        <dbReference type="Proteomes" id="UP000244090"/>
    </source>
</evidence>
<keyword evidence="2" id="KW-1185">Reference proteome</keyword>
<dbReference type="Proteomes" id="UP000244090">
    <property type="component" value="Unassembled WGS sequence"/>
</dbReference>
<dbReference type="Gene3D" id="3.30.230.10">
    <property type="match status" value="1"/>
</dbReference>
<gene>
    <name evidence="1" type="ORF">C8N46_11014</name>
</gene>
<dbReference type="SUPFAM" id="SSF54211">
    <property type="entry name" value="Ribosomal protein S5 domain 2-like"/>
    <property type="match status" value="1"/>
</dbReference>
<dbReference type="InterPro" id="IPR014721">
    <property type="entry name" value="Ribsml_uS5_D2-typ_fold_subgr"/>
</dbReference>
<protein>
    <submittedName>
        <fullName evidence="1">Mevalonate kinase</fullName>
    </submittedName>
</protein>
<organism evidence="1 2">
    <name type="scientific">Kordia periserrulae</name>
    <dbReference type="NCBI Taxonomy" id="701523"/>
    <lineage>
        <taxon>Bacteria</taxon>
        <taxon>Pseudomonadati</taxon>
        <taxon>Bacteroidota</taxon>
        <taxon>Flavobacteriia</taxon>
        <taxon>Flavobacteriales</taxon>
        <taxon>Flavobacteriaceae</taxon>
        <taxon>Kordia</taxon>
    </lineage>
</organism>
<dbReference type="InterPro" id="IPR020568">
    <property type="entry name" value="Ribosomal_Su5_D2-typ_SF"/>
</dbReference>
<reference evidence="1 2" key="1">
    <citation type="submission" date="2018-04" db="EMBL/GenBank/DDBJ databases">
        <title>Genomic Encyclopedia of Archaeal and Bacterial Type Strains, Phase II (KMG-II): from individual species to whole genera.</title>
        <authorList>
            <person name="Goeker M."/>
        </authorList>
    </citation>
    <scope>NUCLEOTIDE SEQUENCE [LARGE SCALE GENOMIC DNA]</scope>
    <source>
        <strain evidence="1 2">DSM 25731</strain>
    </source>
</reference>
<dbReference type="EMBL" id="QBKT01000010">
    <property type="protein sequence ID" value="PTX59185.1"/>
    <property type="molecule type" value="Genomic_DNA"/>
</dbReference>
<evidence type="ECO:0000313" key="1">
    <source>
        <dbReference type="EMBL" id="PTX59185.1"/>
    </source>
</evidence>
<dbReference type="OrthoDB" id="5288719at2"/>
<keyword evidence="1" id="KW-0418">Kinase</keyword>
<comment type="caution">
    <text evidence="1">The sequence shown here is derived from an EMBL/GenBank/DDBJ whole genome shotgun (WGS) entry which is preliminary data.</text>
</comment>
<dbReference type="InterPro" id="IPR047765">
    <property type="entry name" value="GHMP_GYDIA-like"/>
</dbReference>
<dbReference type="RefSeq" id="WP_108116348.1">
    <property type="nucleotide sequence ID" value="NZ_QBKT01000010.1"/>
</dbReference>
<accession>A0A2T6BSW9</accession>
<keyword evidence="1" id="KW-0808">Transferase</keyword>
<name>A0A2T6BSW9_9FLAO</name>